<dbReference type="Proteomes" id="UP000492821">
    <property type="component" value="Unassembled WGS sequence"/>
</dbReference>
<organism evidence="1 2">
    <name type="scientific">Panagrellus redivivus</name>
    <name type="common">Microworm</name>
    <dbReference type="NCBI Taxonomy" id="6233"/>
    <lineage>
        <taxon>Eukaryota</taxon>
        <taxon>Metazoa</taxon>
        <taxon>Ecdysozoa</taxon>
        <taxon>Nematoda</taxon>
        <taxon>Chromadorea</taxon>
        <taxon>Rhabditida</taxon>
        <taxon>Tylenchina</taxon>
        <taxon>Panagrolaimomorpha</taxon>
        <taxon>Panagrolaimoidea</taxon>
        <taxon>Panagrolaimidae</taxon>
        <taxon>Panagrellus</taxon>
    </lineage>
</organism>
<evidence type="ECO:0000313" key="2">
    <source>
        <dbReference type="WBParaSite" id="Pan_g14988.t1"/>
    </source>
</evidence>
<dbReference type="AlphaFoldDB" id="A0A7E4V0P7"/>
<proteinExistence type="predicted"/>
<accession>A0A7E4V0P7</accession>
<name>A0A7E4V0P7_PANRE</name>
<evidence type="ECO:0000313" key="1">
    <source>
        <dbReference type="Proteomes" id="UP000492821"/>
    </source>
</evidence>
<sequence>MPYPIAKLAYGLRCRLHELATPVERYRLQTAAGTASICPPIQKTETISGYFKFDYNDSNTIVKEAWRGIDPIDYRKDGIVYDGCDYVQIINAKTHNFDEPFEYFLNPSATVKLTNCDICQQFIEKLSRVFTSNHTVKFSKTTNESFKLNIPDLLTAFPRAEYLTLYEVPLVETWMADLKKFCHHNLSSLELSMTVEQMDMFLADDFVGFLNIQKKDFHLKIVVSDNDKLKRLQRSVLAPFFRQKFKSHPTLKAYTSNTPGFLVINLHKLYI</sequence>
<keyword evidence="1" id="KW-1185">Reference proteome</keyword>
<reference evidence="2" key="2">
    <citation type="submission" date="2020-10" db="UniProtKB">
        <authorList>
            <consortium name="WormBaseParasite"/>
        </authorList>
    </citation>
    <scope>IDENTIFICATION</scope>
</reference>
<protein>
    <submittedName>
        <fullName evidence="2">FTH domain-containing protein</fullName>
    </submittedName>
</protein>
<reference evidence="1" key="1">
    <citation type="journal article" date="2013" name="Genetics">
        <title>The draft genome and transcriptome of Panagrellus redivivus are shaped by the harsh demands of a free-living lifestyle.</title>
        <authorList>
            <person name="Srinivasan J."/>
            <person name="Dillman A.R."/>
            <person name="Macchietto M.G."/>
            <person name="Heikkinen L."/>
            <person name="Lakso M."/>
            <person name="Fracchia K.M."/>
            <person name="Antoshechkin I."/>
            <person name="Mortazavi A."/>
            <person name="Wong G."/>
            <person name="Sternberg P.W."/>
        </authorList>
    </citation>
    <scope>NUCLEOTIDE SEQUENCE [LARGE SCALE GENOMIC DNA]</scope>
    <source>
        <strain evidence="1">MT8872</strain>
    </source>
</reference>
<dbReference type="WBParaSite" id="Pan_g14988.t1">
    <property type="protein sequence ID" value="Pan_g14988.t1"/>
    <property type="gene ID" value="Pan_g14988"/>
</dbReference>